<keyword evidence="1" id="KW-0472">Membrane</keyword>
<feature type="transmembrane region" description="Helical" evidence="1">
    <location>
        <begin position="12"/>
        <end position="31"/>
    </location>
</feature>
<sequence length="135" mass="14276">MSWPDWSEPLRRLVGSVAPGMLVVGVAWLALAGCGDTSSQPAWVPGHPDTSRLSFQTTAPGVCAITVRYPNDAPAAIGYLGNTYVQVGRQSHPAAPGGSELDHSGDWHVYLSAPNGDLLLVTPADAFDYRLESNC</sequence>
<evidence type="ECO:0000313" key="3">
    <source>
        <dbReference type="Proteomes" id="UP000614410"/>
    </source>
</evidence>
<dbReference type="AlphaFoldDB" id="A0A934KJT5"/>
<proteinExistence type="predicted"/>
<gene>
    <name evidence="2" type="ORF">JF887_01165</name>
</gene>
<organism evidence="2 3">
    <name type="scientific">Candidatus Amunia macphersoniae</name>
    <dbReference type="NCBI Taxonomy" id="3127014"/>
    <lineage>
        <taxon>Bacteria</taxon>
        <taxon>Bacillati</taxon>
        <taxon>Candidatus Dormiibacterota</taxon>
        <taxon>Candidatus Dormibacteria</taxon>
        <taxon>Candidatus Aeolococcales</taxon>
        <taxon>Candidatus Aeolococcaceae</taxon>
        <taxon>Candidatus Amunia</taxon>
    </lineage>
</organism>
<keyword evidence="1" id="KW-1133">Transmembrane helix</keyword>
<keyword evidence="1" id="KW-0812">Transmembrane</keyword>
<evidence type="ECO:0000256" key="1">
    <source>
        <dbReference type="SAM" id="Phobius"/>
    </source>
</evidence>
<dbReference type="Proteomes" id="UP000614410">
    <property type="component" value="Unassembled WGS sequence"/>
</dbReference>
<dbReference type="EMBL" id="JAEKNN010000005">
    <property type="protein sequence ID" value="MBJ7608028.1"/>
    <property type="molecule type" value="Genomic_DNA"/>
</dbReference>
<protein>
    <submittedName>
        <fullName evidence="2">Uncharacterized protein</fullName>
    </submittedName>
</protein>
<reference evidence="2 3" key="1">
    <citation type="submission" date="2020-10" db="EMBL/GenBank/DDBJ databases">
        <title>Ca. Dormibacterota MAGs.</title>
        <authorList>
            <person name="Montgomery K."/>
        </authorList>
    </citation>
    <scope>NUCLEOTIDE SEQUENCE [LARGE SCALE GENOMIC DNA]</scope>
    <source>
        <strain evidence="2">Mitchell_Peninsula_5</strain>
    </source>
</reference>
<name>A0A934KJT5_9BACT</name>
<evidence type="ECO:0000313" key="2">
    <source>
        <dbReference type="EMBL" id="MBJ7608028.1"/>
    </source>
</evidence>
<accession>A0A934KJT5</accession>
<comment type="caution">
    <text evidence="2">The sequence shown here is derived from an EMBL/GenBank/DDBJ whole genome shotgun (WGS) entry which is preliminary data.</text>
</comment>